<feature type="domain" description="HTH tetR-type" evidence="3">
    <location>
        <begin position="15"/>
        <end position="75"/>
    </location>
</feature>
<dbReference type="PRINTS" id="PR00455">
    <property type="entry name" value="HTHTETR"/>
</dbReference>
<name>A0A2N0WAY2_9GAMM</name>
<organism evidence="4 5">
    <name type="scientific">Acinetobacter proteolyticus</name>
    <dbReference type="NCBI Taxonomy" id="1776741"/>
    <lineage>
        <taxon>Bacteria</taxon>
        <taxon>Pseudomonadati</taxon>
        <taxon>Pseudomonadota</taxon>
        <taxon>Gammaproteobacteria</taxon>
        <taxon>Moraxellales</taxon>
        <taxon>Moraxellaceae</taxon>
        <taxon>Acinetobacter</taxon>
    </lineage>
</organism>
<evidence type="ECO:0000256" key="2">
    <source>
        <dbReference type="PROSITE-ProRule" id="PRU00335"/>
    </source>
</evidence>
<dbReference type="InterPro" id="IPR050109">
    <property type="entry name" value="HTH-type_TetR-like_transc_reg"/>
</dbReference>
<dbReference type="Gene3D" id="1.10.357.10">
    <property type="entry name" value="Tetracycline Repressor, domain 2"/>
    <property type="match status" value="1"/>
</dbReference>
<evidence type="ECO:0000313" key="5">
    <source>
        <dbReference type="Proteomes" id="UP000233553"/>
    </source>
</evidence>
<comment type="caution">
    <text evidence="4">The sequence shown here is derived from an EMBL/GenBank/DDBJ whole genome shotgun (WGS) entry which is preliminary data.</text>
</comment>
<evidence type="ECO:0000313" key="4">
    <source>
        <dbReference type="EMBL" id="PKF31659.1"/>
    </source>
</evidence>
<evidence type="ECO:0000259" key="3">
    <source>
        <dbReference type="PROSITE" id="PS50977"/>
    </source>
</evidence>
<dbReference type="InterPro" id="IPR001647">
    <property type="entry name" value="HTH_TetR"/>
</dbReference>
<dbReference type="PANTHER" id="PTHR30055">
    <property type="entry name" value="HTH-TYPE TRANSCRIPTIONAL REGULATOR RUTR"/>
    <property type="match status" value="1"/>
</dbReference>
<reference evidence="4 5" key="1">
    <citation type="submission" date="2017-12" db="EMBL/GenBank/DDBJ databases">
        <title>Draft Genome sequences of multiple microbial strains isolated from spacecraft associated surfaces.</title>
        <authorList>
            <person name="Seuylemezian A."/>
            <person name="Vaishampayan P."/>
            <person name="Venkateswaran K."/>
        </authorList>
    </citation>
    <scope>NUCLEOTIDE SEQUENCE [LARGE SCALE GENOMIC DNA]</scope>
    <source>
        <strain evidence="4 5">2P01AA</strain>
    </source>
</reference>
<dbReference type="PROSITE" id="PS50977">
    <property type="entry name" value="HTH_TETR_2"/>
    <property type="match status" value="1"/>
</dbReference>
<gene>
    <name evidence="4" type="ORF">CW311_18175</name>
</gene>
<evidence type="ECO:0000256" key="1">
    <source>
        <dbReference type="ARBA" id="ARBA00023125"/>
    </source>
</evidence>
<dbReference type="Proteomes" id="UP000233553">
    <property type="component" value="Unassembled WGS sequence"/>
</dbReference>
<keyword evidence="1 2" id="KW-0238">DNA-binding</keyword>
<dbReference type="Pfam" id="PF00440">
    <property type="entry name" value="TetR_N"/>
    <property type="match status" value="1"/>
</dbReference>
<dbReference type="AlphaFoldDB" id="A0A2N0WAY2"/>
<accession>A0A2N0WAY2</accession>
<dbReference type="SUPFAM" id="SSF46689">
    <property type="entry name" value="Homeodomain-like"/>
    <property type="match status" value="1"/>
</dbReference>
<dbReference type="InterPro" id="IPR009057">
    <property type="entry name" value="Homeodomain-like_sf"/>
</dbReference>
<proteinExistence type="predicted"/>
<sequence length="198" mass="22754">MTMMENKIGRPSKAHERSYEILQAAVSVVAREGLEGITFAKVAEASGMQRTLVHHYFSSRADLINAFIEYYISEMGTEIIHRFSGKPLSERIVMLFTPEVYRSQDDLIVWLELVAQSARNPLIKQMLHDLWTQHWLPDFESQLAQEYPNATQDAISSTAYVLACLFEAYWGFSVQGVTDTQKQKQMEQTVLMLLNRLM</sequence>
<dbReference type="GO" id="GO:0003700">
    <property type="term" value="F:DNA-binding transcription factor activity"/>
    <property type="evidence" value="ECO:0007669"/>
    <property type="project" value="TreeGrafter"/>
</dbReference>
<feature type="DNA-binding region" description="H-T-H motif" evidence="2">
    <location>
        <begin position="38"/>
        <end position="57"/>
    </location>
</feature>
<protein>
    <submittedName>
        <fullName evidence="4">TetR family transcriptional regulator</fullName>
    </submittedName>
</protein>
<dbReference type="PANTHER" id="PTHR30055:SF226">
    <property type="entry name" value="HTH-TYPE TRANSCRIPTIONAL REGULATOR PKSA"/>
    <property type="match status" value="1"/>
</dbReference>
<dbReference type="GO" id="GO:0000976">
    <property type="term" value="F:transcription cis-regulatory region binding"/>
    <property type="evidence" value="ECO:0007669"/>
    <property type="project" value="TreeGrafter"/>
</dbReference>
<dbReference type="RefSeq" id="WP_101237415.1">
    <property type="nucleotide sequence ID" value="NZ_PISJ01000020.1"/>
</dbReference>
<dbReference type="EMBL" id="PISJ01000020">
    <property type="protein sequence ID" value="PKF31659.1"/>
    <property type="molecule type" value="Genomic_DNA"/>
</dbReference>